<name>A0A166L6S7_9AGAM</name>
<gene>
    <name evidence="1" type="ORF">FIBSPDRAFT_475577</name>
</gene>
<dbReference type="EMBL" id="KV417538">
    <property type="protein sequence ID" value="KZP22633.1"/>
    <property type="molecule type" value="Genomic_DNA"/>
</dbReference>
<keyword evidence="2" id="KW-1185">Reference proteome</keyword>
<sequence>MGPLRLWWLACSGEPCHARWPWGTHHGSQSADMLMLILLAASVPCAVPEFAPAEDVMLNIPQFYKERAAFRMEQGSSRNVFYPFVSAISTSSESRSIAHRHIDTSHREFS</sequence>
<proteinExistence type="predicted"/>
<accession>A0A166L6S7</accession>
<reference evidence="1 2" key="1">
    <citation type="journal article" date="2016" name="Mol. Biol. Evol.">
        <title>Comparative Genomics of Early-Diverging Mushroom-Forming Fungi Provides Insights into the Origins of Lignocellulose Decay Capabilities.</title>
        <authorList>
            <person name="Nagy L.G."/>
            <person name="Riley R."/>
            <person name="Tritt A."/>
            <person name="Adam C."/>
            <person name="Daum C."/>
            <person name="Floudas D."/>
            <person name="Sun H."/>
            <person name="Yadav J.S."/>
            <person name="Pangilinan J."/>
            <person name="Larsson K.H."/>
            <person name="Matsuura K."/>
            <person name="Barry K."/>
            <person name="Labutti K."/>
            <person name="Kuo R."/>
            <person name="Ohm R.A."/>
            <person name="Bhattacharya S.S."/>
            <person name="Shirouzu T."/>
            <person name="Yoshinaga Y."/>
            <person name="Martin F.M."/>
            <person name="Grigoriev I.V."/>
            <person name="Hibbett D.S."/>
        </authorList>
    </citation>
    <scope>NUCLEOTIDE SEQUENCE [LARGE SCALE GENOMIC DNA]</scope>
    <source>
        <strain evidence="1 2">CBS 109695</strain>
    </source>
</reference>
<evidence type="ECO:0000313" key="1">
    <source>
        <dbReference type="EMBL" id="KZP22633.1"/>
    </source>
</evidence>
<dbReference type="Proteomes" id="UP000076532">
    <property type="component" value="Unassembled WGS sequence"/>
</dbReference>
<protein>
    <submittedName>
        <fullName evidence="1">Uncharacterized protein</fullName>
    </submittedName>
</protein>
<organism evidence="1 2">
    <name type="scientific">Athelia psychrophila</name>
    <dbReference type="NCBI Taxonomy" id="1759441"/>
    <lineage>
        <taxon>Eukaryota</taxon>
        <taxon>Fungi</taxon>
        <taxon>Dikarya</taxon>
        <taxon>Basidiomycota</taxon>
        <taxon>Agaricomycotina</taxon>
        <taxon>Agaricomycetes</taxon>
        <taxon>Agaricomycetidae</taxon>
        <taxon>Atheliales</taxon>
        <taxon>Atheliaceae</taxon>
        <taxon>Athelia</taxon>
    </lineage>
</organism>
<dbReference type="AlphaFoldDB" id="A0A166L6S7"/>
<evidence type="ECO:0000313" key="2">
    <source>
        <dbReference type="Proteomes" id="UP000076532"/>
    </source>
</evidence>